<dbReference type="Pfam" id="PF06992">
    <property type="entry name" value="Phage_lambda_P"/>
    <property type="match status" value="1"/>
</dbReference>
<sequence>MANNKDLIQTVASEIAASSKISPTAAGQAKKAPATAELIDAINQTFALFRVNYHNQYYAAFGDKNESVGMAKKLWLSTLGDFAPSVILLAAEKIIADNDYLPTLHKMIKACRTVGMPAGLPSPRKAYLEVCNMPSPKAAQKWSHPAVYAAGRDCGWHFLANTAESKAFPQFAETYQQYCERVISGEVFTVEPPAALPETSMKKASKEQALTELDNLKQLLG</sequence>
<keyword evidence="2" id="KW-1185">Reference proteome</keyword>
<gene>
    <name evidence="1" type="ORF">NYF23_12995</name>
</gene>
<dbReference type="InterPro" id="IPR009731">
    <property type="entry name" value="P-like"/>
</dbReference>
<dbReference type="EMBL" id="CP103416">
    <property type="protein sequence ID" value="UVW34915.1"/>
    <property type="molecule type" value="Genomic_DNA"/>
</dbReference>
<organism evidence="1 2">
    <name type="scientific">SAR92 clade bacterium H455</name>
    <dbReference type="NCBI Taxonomy" id="2974818"/>
    <lineage>
        <taxon>Bacteria</taxon>
        <taxon>Pseudomonadati</taxon>
        <taxon>Pseudomonadota</taxon>
        <taxon>Gammaproteobacteria</taxon>
        <taxon>Cellvibrionales</taxon>
        <taxon>Porticoccaceae</taxon>
        <taxon>SAR92 clade</taxon>
    </lineage>
</organism>
<evidence type="ECO:0000313" key="2">
    <source>
        <dbReference type="Proteomes" id="UP001059934"/>
    </source>
</evidence>
<accession>A0ABY5TM36</accession>
<name>A0ABY5TM36_9GAMM</name>
<evidence type="ECO:0000313" key="1">
    <source>
        <dbReference type="EMBL" id="UVW34915.1"/>
    </source>
</evidence>
<reference evidence="1" key="1">
    <citation type="submission" date="2022-08" db="EMBL/GenBank/DDBJ databases">
        <title>Catabolic pathway analysis in culturable SAR92 clade bacteria reveals their overlooked roles in DMSP degradation in coastal seas.</title>
        <authorList>
            <person name="He X."/>
            <person name="Zhang X."/>
            <person name="Zhang Y."/>
        </authorList>
    </citation>
    <scope>NUCLEOTIDE SEQUENCE</scope>
    <source>
        <strain evidence="1">H455</strain>
    </source>
</reference>
<dbReference type="Proteomes" id="UP001059934">
    <property type="component" value="Chromosome"/>
</dbReference>
<protein>
    <submittedName>
        <fullName evidence="1">Replication protein P</fullName>
    </submittedName>
</protein>
<proteinExistence type="predicted"/>